<dbReference type="eggNOG" id="ENOG502R0WN">
    <property type="taxonomic scope" value="Eukaryota"/>
</dbReference>
<dbReference type="VEuPathDB" id="FungiDB:CC1G_13954"/>
<dbReference type="InParanoid" id="D6RKY4"/>
<evidence type="ECO:0000313" key="2">
    <source>
        <dbReference type="EMBL" id="EFI28420.1"/>
    </source>
</evidence>
<evidence type="ECO:0000256" key="1">
    <source>
        <dbReference type="SAM" id="MobiDB-lite"/>
    </source>
</evidence>
<evidence type="ECO:0000313" key="3">
    <source>
        <dbReference type="Proteomes" id="UP000001861"/>
    </source>
</evidence>
<dbReference type="GeneID" id="9379265"/>
<protein>
    <submittedName>
        <fullName evidence="2">Uncharacterized protein</fullName>
    </submittedName>
</protein>
<dbReference type="AlphaFoldDB" id="D6RKY4"/>
<dbReference type="KEGG" id="cci:CC1G_13954"/>
<comment type="caution">
    <text evidence="2">The sequence shown here is derived from an EMBL/GenBank/DDBJ whole genome shotgun (WGS) entry which is preliminary data.</text>
</comment>
<sequence length="100" mass="11197">MRRRPPPTALRLVPGPVPPRNAPKYTLPSLPWPIHTEASNRPEKRRVMDLPPIQLSMPVAGSEKSKLRGPWDHSSSISVEIDVERLLAPLKPAVVRRCSI</sequence>
<accession>D6RKY4</accession>
<dbReference type="EMBL" id="AACS02000002">
    <property type="protein sequence ID" value="EFI28420.1"/>
    <property type="molecule type" value="Genomic_DNA"/>
</dbReference>
<keyword evidence="3" id="KW-1185">Reference proteome</keyword>
<name>D6RKY4_COPC7</name>
<gene>
    <name evidence="2" type="ORF">CC1G_13954</name>
</gene>
<dbReference type="RefSeq" id="XP_002911914.1">
    <property type="nucleotide sequence ID" value="XM_002911868.1"/>
</dbReference>
<feature type="region of interest" description="Disordered" evidence="1">
    <location>
        <begin position="1"/>
        <end position="24"/>
    </location>
</feature>
<dbReference type="HOGENOM" id="CLU_134528_0_0_1"/>
<organism evidence="2 3">
    <name type="scientific">Coprinopsis cinerea (strain Okayama-7 / 130 / ATCC MYA-4618 / FGSC 9003)</name>
    <name type="common">Inky cap fungus</name>
    <name type="synonym">Hormographiella aspergillata</name>
    <dbReference type="NCBI Taxonomy" id="240176"/>
    <lineage>
        <taxon>Eukaryota</taxon>
        <taxon>Fungi</taxon>
        <taxon>Dikarya</taxon>
        <taxon>Basidiomycota</taxon>
        <taxon>Agaricomycotina</taxon>
        <taxon>Agaricomycetes</taxon>
        <taxon>Agaricomycetidae</taxon>
        <taxon>Agaricales</taxon>
        <taxon>Agaricineae</taxon>
        <taxon>Psathyrellaceae</taxon>
        <taxon>Coprinopsis</taxon>
    </lineage>
</organism>
<dbReference type="OMA" id="RRGPWDH"/>
<reference evidence="2 3" key="1">
    <citation type="journal article" date="2010" name="Proc. Natl. Acad. Sci. U.S.A.">
        <title>Insights into evolution of multicellular fungi from the assembled chromosomes of the mushroom Coprinopsis cinerea (Coprinus cinereus).</title>
        <authorList>
            <person name="Stajich J.E."/>
            <person name="Wilke S.K."/>
            <person name="Ahren D."/>
            <person name="Au C.H."/>
            <person name="Birren B.W."/>
            <person name="Borodovsky M."/>
            <person name="Burns C."/>
            <person name="Canback B."/>
            <person name="Casselton L.A."/>
            <person name="Cheng C.K."/>
            <person name="Deng J."/>
            <person name="Dietrich F.S."/>
            <person name="Fargo D.C."/>
            <person name="Farman M.L."/>
            <person name="Gathman A.C."/>
            <person name="Goldberg J."/>
            <person name="Guigo R."/>
            <person name="Hoegger P.J."/>
            <person name="Hooker J.B."/>
            <person name="Huggins A."/>
            <person name="James T.Y."/>
            <person name="Kamada T."/>
            <person name="Kilaru S."/>
            <person name="Kodira C."/>
            <person name="Kues U."/>
            <person name="Kupfer D."/>
            <person name="Kwan H.S."/>
            <person name="Lomsadze A."/>
            <person name="Li W."/>
            <person name="Lilly W.W."/>
            <person name="Ma L.J."/>
            <person name="Mackey A.J."/>
            <person name="Manning G."/>
            <person name="Martin F."/>
            <person name="Muraguchi H."/>
            <person name="Natvig D.O."/>
            <person name="Palmerini H."/>
            <person name="Ramesh M.A."/>
            <person name="Rehmeyer C.J."/>
            <person name="Roe B.A."/>
            <person name="Shenoy N."/>
            <person name="Stanke M."/>
            <person name="Ter-Hovhannisyan V."/>
            <person name="Tunlid A."/>
            <person name="Velagapudi R."/>
            <person name="Vision T.J."/>
            <person name="Zeng Q."/>
            <person name="Zolan M.E."/>
            <person name="Pukkila P.J."/>
        </authorList>
    </citation>
    <scope>NUCLEOTIDE SEQUENCE [LARGE SCALE GENOMIC DNA]</scope>
    <source>
        <strain evidence="3">Okayama-7 / 130 / ATCC MYA-4618 / FGSC 9003</strain>
    </source>
</reference>
<dbReference type="Proteomes" id="UP000001861">
    <property type="component" value="Unassembled WGS sequence"/>
</dbReference>
<dbReference type="OrthoDB" id="3165590at2759"/>
<proteinExistence type="predicted"/>